<organism evidence="1 2">
    <name type="scientific">Lysobacter arvi</name>
    <dbReference type="NCBI Taxonomy" id="3038776"/>
    <lineage>
        <taxon>Bacteria</taxon>
        <taxon>Pseudomonadati</taxon>
        <taxon>Pseudomonadota</taxon>
        <taxon>Gammaproteobacteria</taxon>
        <taxon>Lysobacterales</taxon>
        <taxon>Lysobacteraceae</taxon>
        <taxon>Lysobacter</taxon>
    </lineage>
</organism>
<protein>
    <submittedName>
        <fullName evidence="1">Uncharacterized protein</fullName>
    </submittedName>
</protein>
<dbReference type="EMBL" id="JARUHG010000001">
    <property type="protein sequence ID" value="MDR0181990.1"/>
    <property type="molecule type" value="Genomic_DNA"/>
</dbReference>
<comment type="caution">
    <text evidence="1">The sequence shown here is derived from an EMBL/GenBank/DDBJ whole genome shotgun (WGS) entry which is preliminary data.</text>
</comment>
<evidence type="ECO:0000313" key="1">
    <source>
        <dbReference type="EMBL" id="MDR0181990.1"/>
    </source>
</evidence>
<accession>A0ABU1CA47</accession>
<gene>
    <name evidence="1" type="ORF">P8609_03265</name>
</gene>
<dbReference type="Proteomes" id="UP001233535">
    <property type="component" value="Unassembled WGS sequence"/>
</dbReference>
<name>A0ABU1CA47_9GAMM</name>
<proteinExistence type="predicted"/>
<dbReference type="RefSeq" id="WP_309261152.1">
    <property type="nucleotide sequence ID" value="NZ_JARUHG010000001.1"/>
</dbReference>
<keyword evidence="2" id="KW-1185">Reference proteome</keyword>
<sequence>METRKKTVAKPLIPMFRFTLGNGQSIGPKALQSLWVQACHQPEATVGCVPGARVDDKATYSLYAPQGLDGLAEIEMRLRALLNERSLRVSLLCVHAGAR</sequence>
<reference evidence="1 2" key="1">
    <citation type="submission" date="2023-04" db="EMBL/GenBank/DDBJ databases">
        <title>Lysobacter sp. strain UC isolated from soil sample.</title>
        <authorList>
            <person name="Choksket S."/>
            <person name="Harshvardhan F."/>
            <person name="Rana R."/>
            <person name="Patil P.B."/>
            <person name="Korpole S."/>
        </authorList>
    </citation>
    <scope>NUCLEOTIDE SEQUENCE [LARGE SCALE GENOMIC DNA]</scope>
    <source>
        <strain evidence="1 2">UC</strain>
    </source>
</reference>
<evidence type="ECO:0000313" key="2">
    <source>
        <dbReference type="Proteomes" id="UP001233535"/>
    </source>
</evidence>